<dbReference type="HOGENOM" id="CLU_401727_0_0_1"/>
<reference evidence="4" key="2">
    <citation type="submission" date="2015-01" db="EMBL/GenBank/DDBJ databases">
        <title>Evolutionary Origins and Diversification of the Mycorrhizal Mutualists.</title>
        <authorList>
            <consortium name="DOE Joint Genome Institute"/>
            <consortium name="Mycorrhizal Genomics Consortium"/>
            <person name="Kohler A."/>
            <person name="Kuo A."/>
            <person name="Nagy L.G."/>
            <person name="Floudas D."/>
            <person name="Copeland A."/>
            <person name="Barry K.W."/>
            <person name="Cichocki N."/>
            <person name="Veneault-Fourrey C."/>
            <person name="LaButti K."/>
            <person name="Lindquist E.A."/>
            <person name="Lipzen A."/>
            <person name="Lundell T."/>
            <person name="Morin E."/>
            <person name="Murat C."/>
            <person name="Riley R."/>
            <person name="Ohm R."/>
            <person name="Sun H."/>
            <person name="Tunlid A."/>
            <person name="Henrissat B."/>
            <person name="Grigoriev I.V."/>
            <person name="Hibbett D.S."/>
            <person name="Martin F."/>
        </authorList>
    </citation>
    <scope>NUCLEOTIDE SEQUENCE [LARGE SCALE GENOMIC DNA]</scope>
    <source>
        <strain evidence="4">F 1598</strain>
    </source>
</reference>
<sequence>MAALYLHNAIFSPGASQGPVHTANTFSPQHRHQLSSQSIMTAPSYRTSLSEFSHPTDSLLHPGTSGSLAYADLLSRQPAHPSGPQPGWDLGLSLIGDPPTINERRDTWERAVKMRLKRLSLTKGMLELLMATWATYNTVRYVVAFESYSAFGAQAASLTLGASTTLSISLLTASWLLSAFSPHLISSRISHRLLHVTRRYLRYLSTLFLLAPAIAAFVLVFAWRNTADIDMHFRGRCHWDIDVVWSGPGSRCERHAPSWGVWLAASIVRLVFTLVVLVTYYLTSSAYSYTRRPSQIRNSRFRQRNAYKPSYSISEPSALPPTVQTVMTSSGTESSTPVSLTLTQQASSSTLVDHTRTRKNSSASAGPISIRSSQSRGSLFNLSSAGHISHVSSDPDVAPSGESHKYPGLGHLAASVDDYPTEASSQPTNGDLSGFADRFRSLVNQVSREVDDGLDIVRKESTTWNYAPSSYAEHHITQATTTADELERLLYSDEFAIEPAPAPAPEDHVIMLGGYVRRLSTIESIGSREMGSASSVHRNATFMSGHSSSGHTQQSRPPTRANTLTNDAAAESPSRDSLVATGGHGGGSASYHSASSGSKMFPENSDLLESPIEFDTSMQD</sequence>
<feature type="compositionally biased region" description="Low complexity" evidence="1">
    <location>
        <begin position="339"/>
        <end position="351"/>
    </location>
</feature>
<dbReference type="InParanoid" id="A0A0C3B6Z5"/>
<evidence type="ECO:0000313" key="3">
    <source>
        <dbReference type="EMBL" id="KIM82028.1"/>
    </source>
</evidence>
<feature type="compositionally biased region" description="Polar residues" evidence="1">
    <location>
        <begin position="556"/>
        <end position="566"/>
    </location>
</feature>
<feature type="transmembrane region" description="Helical" evidence="2">
    <location>
        <begin position="200"/>
        <end position="223"/>
    </location>
</feature>
<feature type="compositionally biased region" description="Low complexity" evidence="1">
    <location>
        <begin position="589"/>
        <end position="598"/>
    </location>
</feature>
<gene>
    <name evidence="3" type="ORF">PILCRDRAFT_820932</name>
</gene>
<feature type="region of interest" description="Disordered" evidence="1">
    <location>
        <begin position="312"/>
        <end position="370"/>
    </location>
</feature>
<dbReference type="EMBL" id="KN832996">
    <property type="protein sequence ID" value="KIM82028.1"/>
    <property type="molecule type" value="Genomic_DNA"/>
</dbReference>
<keyword evidence="2" id="KW-1133">Transmembrane helix</keyword>
<dbReference type="STRING" id="765440.A0A0C3B6Z5"/>
<dbReference type="AlphaFoldDB" id="A0A0C3B6Z5"/>
<evidence type="ECO:0000256" key="2">
    <source>
        <dbReference type="SAM" id="Phobius"/>
    </source>
</evidence>
<evidence type="ECO:0000256" key="1">
    <source>
        <dbReference type="SAM" id="MobiDB-lite"/>
    </source>
</evidence>
<accession>A0A0C3B6Z5</accession>
<name>A0A0C3B6Z5_PILCF</name>
<feature type="region of interest" description="Disordered" evidence="1">
    <location>
        <begin position="390"/>
        <end position="412"/>
    </location>
</feature>
<protein>
    <submittedName>
        <fullName evidence="3">Uncharacterized protein</fullName>
    </submittedName>
</protein>
<feature type="compositionally biased region" description="Polar residues" evidence="1">
    <location>
        <begin position="322"/>
        <end position="338"/>
    </location>
</feature>
<proteinExistence type="predicted"/>
<feature type="transmembrane region" description="Helical" evidence="2">
    <location>
        <begin position="155"/>
        <end position="180"/>
    </location>
</feature>
<feature type="region of interest" description="Disordered" evidence="1">
    <location>
        <begin position="540"/>
        <end position="620"/>
    </location>
</feature>
<reference evidence="3 4" key="1">
    <citation type="submission" date="2014-04" db="EMBL/GenBank/DDBJ databases">
        <authorList>
            <consortium name="DOE Joint Genome Institute"/>
            <person name="Kuo A."/>
            <person name="Tarkka M."/>
            <person name="Buscot F."/>
            <person name="Kohler A."/>
            <person name="Nagy L.G."/>
            <person name="Floudas D."/>
            <person name="Copeland A."/>
            <person name="Barry K.W."/>
            <person name="Cichocki N."/>
            <person name="Veneault-Fourrey C."/>
            <person name="LaButti K."/>
            <person name="Lindquist E.A."/>
            <person name="Lipzen A."/>
            <person name="Lundell T."/>
            <person name="Morin E."/>
            <person name="Murat C."/>
            <person name="Sun H."/>
            <person name="Tunlid A."/>
            <person name="Henrissat B."/>
            <person name="Grigoriev I.V."/>
            <person name="Hibbett D.S."/>
            <person name="Martin F."/>
            <person name="Nordberg H.P."/>
            <person name="Cantor M.N."/>
            <person name="Hua S.X."/>
        </authorList>
    </citation>
    <scope>NUCLEOTIDE SEQUENCE [LARGE SCALE GENOMIC DNA]</scope>
    <source>
        <strain evidence="3 4">F 1598</strain>
    </source>
</reference>
<feature type="transmembrane region" description="Helical" evidence="2">
    <location>
        <begin position="124"/>
        <end position="143"/>
    </location>
</feature>
<keyword evidence="2" id="KW-0812">Transmembrane</keyword>
<evidence type="ECO:0000313" key="4">
    <source>
        <dbReference type="Proteomes" id="UP000054166"/>
    </source>
</evidence>
<feature type="compositionally biased region" description="Polar residues" evidence="1">
    <location>
        <begin position="360"/>
        <end position="370"/>
    </location>
</feature>
<keyword evidence="2" id="KW-0472">Membrane</keyword>
<organism evidence="3 4">
    <name type="scientific">Piloderma croceum (strain F 1598)</name>
    <dbReference type="NCBI Taxonomy" id="765440"/>
    <lineage>
        <taxon>Eukaryota</taxon>
        <taxon>Fungi</taxon>
        <taxon>Dikarya</taxon>
        <taxon>Basidiomycota</taxon>
        <taxon>Agaricomycotina</taxon>
        <taxon>Agaricomycetes</taxon>
        <taxon>Agaricomycetidae</taxon>
        <taxon>Atheliales</taxon>
        <taxon>Atheliaceae</taxon>
        <taxon>Piloderma</taxon>
    </lineage>
</organism>
<feature type="transmembrane region" description="Helical" evidence="2">
    <location>
        <begin position="259"/>
        <end position="282"/>
    </location>
</feature>
<feature type="compositionally biased region" description="Low complexity" evidence="1">
    <location>
        <begin position="544"/>
        <end position="555"/>
    </location>
</feature>
<dbReference type="Proteomes" id="UP000054166">
    <property type="component" value="Unassembled WGS sequence"/>
</dbReference>
<dbReference type="OrthoDB" id="3269422at2759"/>
<keyword evidence="4" id="KW-1185">Reference proteome</keyword>